<dbReference type="Proteomes" id="UP001178148">
    <property type="component" value="Unassembled WGS sequence"/>
</dbReference>
<evidence type="ECO:0000313" key="2">
    <source>
        <dbReference type="Proteomes" id="UP001178148"/>
    </source>
</evidence>
<dbReference type="EMBL" id="JASXSV010000024">
    <property type="protein sequence ID" value="MDP0589914.1"/>
    <property type="molecule type" value="Genomic_DNA"/>
</dbReference>
<protein>
    <submittedName>
        <fullName evidence="1">Uncharacterized protein</fullName>
    </submittedName>
</protein>
<sequence>MLCVIKCLEKEGGRHDDDVAPLFIAYTSERSKVLQKYEQHLISNANKFQLLSDIEIKYFDPLEKKRCSKVEADSVIKEILEDASTQLVPSNKKNVQSKAENRLNAGEIHMQKTVTPVLTLKAKVLPKENANAILLAQEAAREKLGRLFMDKTKVQKANETKNILAPLTEWKEAEYIGSSSVDSYRSSSTIYPNTLPLSVDDSQIYNENGRSDRNEYVSSDSQHVIDSEVRVNFDDGKRQRVESWLKDTPNDMTKIDDIEVDCPYAHNDLPNTRESVVASEGRRTSVMTGYQESLDIKKAWISRKL</sequence>
<gene>
    <name evidence="1" type="ORF">QS748_12315</name>
</gene>
<keyword evidence="2" id="KW-1185">Reference proteome</keyword>
<comment type="caution">
    <text evidence="1">The sequence shown here is derived from an EMBL/GenBank/DDBJ whole genome shotgun (WGS) entry which is preliminary data.</text>
</comment>
<reference evidence="1 2" key="1">
    <citation type="journal article" date="2023" name="bioRxiv">
        <title>An intranuclear bacterial parasite of deep-sea mussels expresses apoptosis inhibitors acquired from its host.</title>
        <authorList>
            <person name="Gonzalez Porras M.A."/>
            <person name="Assie A."/>
            <person name="Tietjen M."/>
            <person name="Violette M."/>
            <person name="Kleiner M."/>
            <person name="Gruber-Vodicka H."/>
            <person name="Dubilier N."/>
            <person name="Leisch N."/>
        </authorList>
    </citation>
    <scope>NUCLEOTIDE SEQUENCE [LARGE SCALE GENOMIC DNA]</scope>
    <source>
        <strain evidence="1">IAP13</strain>
    </source>
</reference>
<dbReference type="AlphaFoldDB" id="A0AA90NMK0"/>
<accession>A0AA90NMK0</accession>
<organism evidence="1 2">
    <name type="scientific">Candidatus Endonucleibacter bathymodioli</name>
    <dbReference type="NCBI Taxonomy" id="539814"/>
    <lineage>
        <taxon>Bacteria</taxon>
        <taxon>Pseudomonadati</taxon>
        <taxon>Pseudomonadota</taxon>
        <taxon>Gammaproteobacteria</taxon>
        <taxon>Oceanospirillales</taxon>
        <taxon>Endozoicomonadaceae</taxon>
        <taxon>Candidatus Endonucleibacter</taxon>
    </lineage>
</organism>
<proteinExistence type="predicted"/>
<name>A0AA90NMK0_9GAMM</name>
<evidence type="ECO:0000313" key="1">
    <source>
        <dbReference type="EMBL" id="MDP0589914.1"/>
    </source>
</evidence>